<keyword evidence="2" id="KW-0326">Glycosidase</keyword>
<dbReference type="PANTHER" id="PTHR46708:SF2">
    <property type="entry name" value="FIBRONECTIN TYPE-III DOMAIN-CONTAINING PROTEIN"/>
    <property type="match status" value="1"/>
</dbReference>
<dbReference type="Pfam" id="PF14040">
    <property type="entry name" value="DNase_NucA_NucB"/>
    <property type="match status" value="1"/>
</dbReference>
<keyword evidence="4" id="KW-0472">Membrane</keyword>
<evidence type="ECO:0000256" key="5">
    <source>
        <dbReference type="SAM" id="SignalP"/>
    </source>
</evidence>
<dbReference type="CDD" id="cd00063">
    <property type="entry name" value="FN3"/>
    <property type="match status" value="1"/>
</dbReference>
<dbReference type="GO" id="GO:0016798">
    <property type="term" value="F:hydrolase activity, acting on glycosyl bonds"/>
    <property type="evidence" value="ECO:0007669"/>
    <property type="project" value="UniProtKB-KW"/>
</dbReference>
<keyword evidence="3" id="KW-0119">Carbohydrate metabolism</keyword>
<dbReference type="RefSeq" id="WP_189702430.1">
    <property type="nucleotide sequence ID" value="NZ_BMTA01000058.1"/>
</dbReference>
<evidence type="ECO:0000256" key="2">
    <source>
        <dbReference type="ARBA" id="ARBA00023295"/>
    </source>
</evidence>
<keyword evidence="2" id="KW-0378">Hydrolase</keyword>
<accession>A0A7M2T3X0</accession>
<keyword evidence="5" id="KW-0732">Signal</keyword>
<reference evidence="7 8" key="1">
    <citation type="submission" date="2020-10" db="EMBL/GenBank/DDBJ databases">
        <title>Streptomyces chromofuscus complate genome analysis.</title>
        <authorList>
            <person name="Anwar N."/>
        </authorList>
    </citation>
    <scope>NUCLEOTIDE SEQUENCE [LARGE SCALE GENOMIC DNA]</scope>
    <source>
        <strain evidence="7 8">DSM 40273</strain>
    </source>
</reference>
<gene>
    <name evidence="7" type="ORF">IPT68_27000</name>
</gene>
<name>A0A7M2T3X0_STRCW</name>
<evidence type="ECO:0000256" key="4">
    <source>
        <dbReference type="SAM" id="Phobius"/>
    </source>
</evidence>
<feature type="transmembrane region" description="Helical" evidence="4">
    <location>
        <begin position="509"/>
        <end position="533"/>
    </location>
</feature>
<dbReference type="InterPro" id="IPR029476">
    <property type="entry name" value="DNase_NucA_NucB"/>
</dbReference>
<dbReference type="Proteomes" id="UP000594008">
    <property type="component" value="Chromosome"/>
</dbReference>
<keyword evidence="4" id="KW-1133">Transmembrane helix</keyword>
<keyword evidence="3" id="KW-0624">Polysaccharide degradation</keyword>
<dbReference type="PROSITE" id="PS50853">
    <property type="entry name" value="FN3"/>
    <property type="match status" value="1"/>
</dbReference>
<keyword evidence="1" id="KW-0677">Repeat</keyword>
<dbReference type="PANTHER" id="PTHR46708">
    <property type="entry name" value="TENASCIN"/>
    <property type="match status" value="1"/>
</dbReference>
<feature type="signal peptide" evidence="5">
    <location>
        <begin position="1"/>
        <end position="35"/>
    </location>
</feature>
<evidence type="ECO:0000256" key="1">
    <source>
        <dbReference type="ARBA" id="ARBA00022737"/>
    </source>
</evidence>
<dbReference type="InterPro" id="IPR050991">
    <property type="entry name" value="ECM_Regulatory_Proteins"/>
</dbReference>
<dbReference type="InterPro" id="IPR013783">
    <property type="entry name" value="Ig-like_fold"/>
</dbReference>
<dbReference type="InterPro" id="IPR003961">
    <property type="entry name" value="FN3_dom"/>
</dbReference>
<dbReference type="KEGG" id="schf:IPT68_27000"/>
<feature type="chain" id="PRO_5030549110" description="Fibronectin type-III domain-containing protein" evidence="5">
    <location>
        <begin position="36"/>
        <end position="796"/>
    </location>
</feature>
<sequence length="796" mass="85155">MRKIQFLRRLRETAVLLSLALPVGLLGLPPSAASAAEQVRVPPPACAGMTPPSEDGNSVDDENHAAIRLELPASDEEIPVDEEGKVDLSGFLHKQATMVDLSIGSDMVTTDFTLGPPPEGETNWSASWTSRFRPPQLGKTLVCVRAEREPGRYARILREFTFVDNIAPSNVTGLSVGNITHNSATASWNAATDNYGLAGYEVRVDGGPPIRTNVGTRSYTMTGLPPESEHTVSVVAVDLAGNKSATPATKTFRTAATPPDADPELTLEPEEGSALAKWQPDPNGDHTYRVSLDGRLYEEFSMAEYCVDAAGNPANPCTAQDVIEFTIEPLEAATSYTLRVDAIQEDGTPWRDFSGGFTTDTVAPAVPEEVTQQTSSDSSQCAAQGGDFYIAESVRSSVTVPEGSTQVFPGCYTAADASCVEDHMPPDEDEKFDCSDDVTEMLHDLASPGGGPALSPLSSSTSEVKPLYNPGNPIQPVVWCLESRACTLLLAPPATAAATAATSSVVAAVIYWIAVIAGAIVVGVALGLIWAIIDASPIAIGGLLEYPIDYTDDFNTYDDWGLEEGQWYHSLAAYAQTIKTTKDLTEKYDLPFAWTSGDDADLRANIDQACAAQKQASSSIAPCDDNIAFYVPGGRNHKFKPMQETGKHIVEAMGDGRWPQPAGRAQWFAPARSINGQAAMNAGYDRNWYYTNPKFAGNACLPRPVVGSGKTCDEFPFWATDQAVDLSGLTADVRHVPSTESRPQGNDISSFSNKCKVDDGERYIVLPIKPWVAANAPSFGFRVNGSGASLCMEPSL</sequence>
<organism evidence="7 8">
    <name type="scientific">Streptomyces chromofuscus</name>
    <dbReference type="NCBI Taxonomy" id="42881"/>
    <lineage>
        <taxon>Bacteria</taxon>
        <taxon>Bacillati</taxon>
        <taxon>Actinomycetota</taxon>
        <taxon>Actinomycetes</taxon>
        <taxon>Kitasatosporales</taxon>
        <taxon>Streptomycetaceae</taxon>
        <taxon>Streptomyces</taxon>
    </lineage>
</organism>
<evidence type="ECO:0000256" key="3">
    <source>
        <dbReference type="ARBA" id="ARBA00023326"/>
    </source>
</evidence>
<dbReference type="Gene3D" id="2.60.40.10">
    <property type="entry name" value="Immunoglobulins"/>
    <property type="match status" value="1"/>
</dbReference>
<protein>
    <recommendedName>
        <fullName evidence="6">Fibronectin type-III domain-containing protein</fullName>
    </recommendedName>
</protein>
<keyword evidence="4" id="KW-0812">Transmembrane</keyword>
<dbReference type="SUPFAM" id="SSF49265">
    <property type="entry name" value="Fibronectin type III"/>
    <property type="match status" value="1"/>
</dbReference>
<dbReference type="Pfam" id="PF00041">
    <property type="entry name" value="fn3"/>
    <property type="match status" value="1"/>
</dbReference>
<dbReference type="InterPro" id="IPR036116">
    <property type="entry name" value="FN3_sf"/>
</dbReference>
<keyword evidence="8" id="KW-1185">Reference proteome</keyword>
<feature type="domain" description="Fibronectin type-III" evidence="6">
    <location>
        <begin position="167"/>
        <end position="260"/>
    </location>
</feature>
<evidence type="ECO:0000259" key="6">
    <source>
        <dbReference type="PROSITE" id="PS50853"/>
    </source>
</evidence>
<dbReference type="EMBL" id="CP063374">
    <property type="protein sequence ID" value="QOV43360.1"/>
    <property type="molecule type" value="Genomic_DNA"/>
</dbReference>
<dbReference type="GO" id="GO:0000272">
    <property type="term" value="P:polysaccharide catabolic process"/>
    <property type="evidence" value="ECO:0007669"/>
    <property type="project" value="UniProtKB-KW"/>
</dbReference>
<dbReference type="AlphaFoldDB" id="A0A7M2T3X0"/>
<proteinExistence type="predicted"/>
<evidence type="ECO:0000313" key="7">
    <source>
        <dbReference type="EMBL" id="QOV43360.1"/>
    </source>
</evidence>
<dbReference type="SMART" id="SM00060">
    <property type="entry name" value="FN3"/>
    <property type="match status" value="2"/>
</dbReference>
<evidence type="ECO:0000313" key="8">
    <source>
        <dbReference type="Proteomes" id="UP000594008"/>
    </source>
</evidence>